<dbReference type="Pfam" id="PF01446">
    <property type="entry name" value="Rep_1"/>
    <property type="match status" value="1"/>
</dbReference>
<dbReference type="GO" id="GO:0006260">
    <property type="term" value="P:DNA replication"/>
    <property type="evidence" value="ECO:0007669"/>
    <property type="project" value="UniProtKB-KW"/>
</dbReference>
<name>Q1QGV9_NITHX</name>
<proteinExistence type="inferred from homology"/>
<dbReference type="AlphaFoldDB" id="Q1QGV9"/>
<evidence type="ECO:0000313" key="3">
    <source>
        <dbReference type="EMBL" id="ABE64538.1"/>
    </source>
</evidence>
<organism evidence="3 4">
    <name type="scientific">Nitrobacter hamburgensis (strain DSM 10229 / NCIMB 13809 / X14)</name>
    <dbReference type="NCBI Taxonomy" id="323097"/>
    <lineage>
        <taxon>Bacteria</taxon>
        <taxon>Pseudomonadati</taxon>
        <taxon>Pseudomonadota</taxon>
        <taxon>Alphaproteobacteria</taxon>
        <taxon>Hyphomicrobiales</taxon>
        <taxon>Nitrobacteraceae</taxon>
        <taxon>Nitrobacter</taxon>
    </lineage>
</organism>
<keyword evidence="4" id="KW-1185">Reference proteome</keyword>
<reference evidence="3 4" key="1">
    <citation type="submission" date="2006-03" db="EMBL/GenBank/DDBJ databases">
        <title>Complete sequence of chromosome of Nitrobacter hamburgensis X14.</title>
        <authorList>
            <consortium name="US DOE Joint Genome Institute"/>
            <person name="Copeland A."/>
            <person name="Lucas S."/>
            <person name="Lapidus A."/>
            <person name="Barry K."/>
            <person name="Detter J.C."/>
            <person name="Glavina del Rio T."/>
            <person name="Hammon N."/>
            <person name="Israni S."/>
            <person name="Dalin E."/>
            <person name="Tice H."/>
            <person name="Pitluck S."/>
            <person name="Chain P."/>
            <person name="Malfatti S."/>
            <person name="Shin M."/>
            <person name="Vergez L."/>
            <person name="Schmutz J."/>
            <person name="Larimer F."/>
            <person name="Land M."/>
            <person name="Hauser L."/>
            <person name="Kyrpides N."/>
            <person name="Ivanova N."/>
            <person name="Ward B."/>
            <person name="Arp D."/>
            <person name="Klotz M."/>
            <person name="Stein L."/>
            <person name="O'Mullan G."/>
            <person name="Starkenburg S."/>
            <person name="Sayavedra L."/>
            <person name="Poret-Peterson A.T."/>
            <person name="Gentry M.E."/>
            <person name="Bruce D."/>
            <person name="Richardson P."/>
        </authorList>
    </citation>
    <scope>NUCLEOTIDE SEQUENCE [LARGE SCALE GENOMIC DNA]</scope>
    <source>
        <strain evidence="4">DSM 10229 / NCIMB 13809 / X14</strain>
    </source>
</reference>
<evidence type="ECO:0000256" key="1">
    <source>
        <dbReference type="ARBA" id="ARBA00008909"/>
    </source>
</evidence>
<keyword evidence="2" id="KW-0235">DNA replication</keyword>
<protein>
    <submittedName>
        <fullName evidence="3">Replication protein</fullName>
    </submittedName>
</protein>
<dbReference type="Proteomes" id="UP000001953">
    <property type="component" value="Chromosome"/>
</dbReference>
<dbReference type="EMBL" id="CP000319">
    <property type="protein sequence ID" value="ABE64538.1"/>
    <property type="molecule type" value="Genomic_DNA"/>
</dbReference>
<evidence type="ECO:0000256" key="2">
    <source>
        <dbReference type="ARBA" id="ARBA00022705"/>
    </source>
</evidence>
<accession>Q1QGV9</accession>
<dbReference type="STRING" id="323097.Nham_3835"/>
<dbReference type="KEGG" id="nha:Nham_3835"/>
<evidence type="ECO:0000313" key="4">
    <source>
        <dbReference type="Proteomes" id="UP000001953"/>
    </source>
</evidence>
<dbReference type="InterPro" id="IPR000989">
    <property type="entry name" value="Rep"/>
</dbReference>
<gene>
    <name evidence="3" type="ordered locus">Nham_3835</name>
</gene>
<dbReference type="GO" id="GO:0003677">
    <property type="term" value="F:DNA binding"/>
    <property type="evidence" value="ECO:0007669"/>
    <property type="project" value="InterPro"/>
</dbReference>
<dbReference type="eggNOG" id="COG5655">
    <property type="taxonomic scope" value="Bacteria"/>
</dbReference>
<dbReference type="OrthoDB" id="5540934at2"/>
<dbReference type="RefSeq" id="WP_011512170.1">
    <property type="nucleotide sequence ID" value="NC_007964.1"/>
</dbReference>
<dbReference type="HOGENOM" id="CLU_056002_0_0_5"/>
<comment type="similarity">
    <text evidence="1">Belongs to the Gram-positive plasmids replication protein type 1 family.</text>
</comment>
<sequence>MGFSMYDDEADLAEVAKSPDHLVDGSHDLTKHNSKHRLTDQIADRYAQHAEHKKRAARMYDCGKVLAFDRYRIGDCEEPFRVLANGSFCRERLCPFCMKRNSAWLHVRLTQAVERFLKQNPQHQAALLTLTMKNMTEEKLRYWLDRLLKAFRKLMRYKRVSAAVSAWYRTTEITRNPETGEFHPHIHLLVFFPPEYFKRAKGLYITQAEWAGMFKKALQVDYTPVCDIRAMPGVGGGAPLDDLGRKSLFEVCKYVCEPGMFFEGEDLEGFPLLELHEALHGRRLIGMSANLQRIMDEQSLPQEAPDDFIPVNGRLPEGAVLEGREIYHWRQGATPAQSRYVLVEFRPWSQPSATMEAVMTSTLPD</sequence>